<accession>A0A6N7ZBL5</accession>
<proteinExistence type="predicted"/>
<organism evidence="1 2">
    <name type="scientific">Amycolatopsis pithecellobii</name>
    <dbReference type="NCBI Taxonomy" id="664692"/>
    <lineage>
        <taxon>Bacteria</taxon>
        <taxon>Bacillati</taxon>
        <taxon>Actinomycetota</taxon>
        <taxon>Actinomycetes</taxon>
        <taxon>Pseudonocardiales</taxon>
        <taxon>Pseudonocardiaceae</taxon>
        <taxon>Amycolatopsis</taxon>
    </lineage>
</organism>
<reference evidence="1 2" key="1">
    <citation type="submission" date="2019-11" db="EMBL/GenBank/DDBJ databases">
        <title>Draft genome of Amycolatopsis RM579.</title>
        <authorList>
            <person name="Duangmal K."/>
            <person name="Mingma R."/>
        </authorList>
    </citation>
    <scope>NUCLEOTIDE SEQUENCE [LARGE SCALE GENOMIC DNA]</scope>
    <source>
        <strain evidence="1 2">RM579</strain>
    </source>
</reference>
<protein>
    <submittedName>
        <fullName evidence="1">Uncharacterized protein</fullName>
    </submittedName>
</protein>
<name>A0A6N7ZBL5_9PSEU</name>
<evidence type="ECO:0000313" key="2">
    <source>
        <dbReference type="Proteomes" id="UP000440096"/>
    </source>
</evidence>
<dbReference type="EMBL" id="WMBA01000088">
    <property type="protein sequence ID" value="MTD59088.1"/>
    <property type="molecule type" value="Genomic_DNA"/>
</dbReference>
<keyword evidence="2" id="KW-1185">Reference proteome</keyword>
<dbReference type="AlphaFoldDB" id="A0A6N7ZBL5"/>
<evidence type="ECO:0000313" key="1">
    <source>
        <dbReference type="EMBL" id="MTD59088.1"/>
    </source>
</evidence>
<sequence length="194" mass="21619">MRPQLAKAGEYSVLRVDAARQAIRAALTHTLPIIRYGVEVLHAAVTLQVDNETLAAARLLDRARRELELDALARRQVKARLDFLRTTCLADPGTAKLFTLLERSPRVGGPSDDATLDELIRTLHAWKPESQWVLLAQLLHEFLADLSEPQRAELLHIMQSAIRTLGNEQLADRIAVLTSDRNEGPALNGEHTEN</sequence>
<comment type="caution">
    <text evidence="1">The sequence shown here is derived from an EMBL/GenBank/DDBJ whole genome shotgun (WGS) entry which is preliminary data.</text>
</comment>
<dbReference type="Proteomes" id="UP000440096">
    <property type="component" value="Unassembled WGS sequence"/>
</dbReference>
<gene>
    <name evidence="1" type="ORF">GKO32_34655</name>
</gene>